<dbReference type="Proteomes" id="UP000321201">
    <property type="component" value="Unassembled WGS sequence"/>
</dbReference>
<sequence>MVTRNSLLYPLMIIAAMAVILFSIVGIATMTGHMPAAFPGAPEGEDSATANAATKLAAQKPAAAKKDQASRAAPAASAPCSDCGVIESIRASEVKGQPSGVGMVAGGVTGGVIGNQIGGGSGRTIATIVGAAGGAYLGHEIEKNVKRTTVYRITVRMEDGTVRTVTQEAPPGFGIGEKVRVVDGRIVARS</sequence>
<evidence type="ECO:0000313" key="6">
    <source>
        <dbReference type="Proteomes" id="UP000321201"/>
    </source>
</evidence>
<gene>
    <name evidence="5" type="ORF">FR698_16045</name>
</gene>
<comment type="subcellular location">
    <subcellularLocation>
        <location evidence="1">Membrane</location>
    </subcellularLocation>
</comment>
<dbReference type="EMBL" id="VPFL01000039">
    <property type="protein sequence ID" value="TXF10009.1"/>
    <property type="molecule type" value="Genomic_DNA"/>
</dbReference>
<keyword evidence="3" id="KW-1133">Transmembrane helix</keyword>
<dbReference type="InterPro" id="IPR008816">
    <property type="entry name" value="Gly_zipper_2TM_dom"/>
</dbReference>
<dbReference type="PANTHER" id="PTHR35603:SF2">
    <property type="entry name" value="OUTER MEMBRANE LIPOPROTEIN"/>
    <property type="match status" value="1"/>
</dbReference>
<dbReference type="InParanoid" id="A0A5C7EDR2"/>
<evidence type="ECO:0000256" key="3">
    <source>
        <dbReference type="SAM" id="Phobius"/>
    </source>
</evidence>
<feature type="domain" description="Glycine zipper 2TM" evidence="4">
    <location>
        <begin position="102"/>
        <end position="142"/>
    </location>
</feature>
<evidence type="ECO:0000259" key="4">
    <source>
        <dbReference type="Pfam" id="PF05433"/>
    </source>
</evidence>
<dbReference type="AlphaFoldDB" id="A0A5C7EDR2"/>
<dbReference type="OrthoDB" id="8537010at2"/>
<dbReference type="RefSeq" id="WP_147801197.1">
    <property type="nucleotide sequence ID" value="NZ_VPFL01000039.1"/>
</dbReference>
<dbReference type="GO" id="GO:0019867">
    <property type="term" value="C:outer membrane"/>
    <property type="evidence" value="ECO:0007669"/>
    <property type="project" value="InterPro"/>
</dbReference>
<keyword evidence="2 3" id="KW-0472">Membrane</keyword>
<evidence type="ECO:0000256" key="2">
    <source>
        <dbReference type="ARBA" id="ARBA00023136"/>
    </source>
</evidence>
<keyword evidence="3" id="KW-0812">Transmembrane</keyword>
<proteinExistence type="predicted"/>
<comment type="caution">
    <text evidence="5">The sequence shown here is derived from an EMBL/GenBank/DDBJ whole genome shotgun (WGS) entry which is preliminary data.</text>
</comment>
<reference evidence="5 6" key="1">
    <citation type="submission" date="2019-08" db="EMBL/GenBank/DDBJ databases">
        <title>Pelomicrobium methylotrophicum gen. nov., sp. nov. a moderately thermophilic, facultatively anaerobic, lithoautotrophic and methylotrophic bacterium isolated from a terrestrial mud volcano.</title>
        <authorList>
            <person name="Slobodkina G.B."/>
            <person name="Merkel A.Y."/>
            <person name="Slobodkin A.I."/>
        </authorList>
    </citation>
    <scope>NUCLEOTIDE SEQUENCE [LARGE SCALE GENOMIC DNA]</scope>
    <source>
        <strain evidence="5 6">SM250</strain>
    </source>
</reference>
<dbReference type="Pfam" id="PF05433">
    <property type="entry name" value="Rick_17kDa_Anti"/>
    <property type="match status" value="1"/>
</dbReference>
<accession>A0A5C7EDR2</accession>
<keyword evidence="6" id="KW-1185">Reference proteome</keyword>
<dbReference type="PANTHER" id="PTHR35603">
    <property type="match status" value="1"/>
</dbReference>
<name>A0A5C7EDR2_9PROT</name>
<feature type="transmembrane region" description="Helical" evidence="3">
    <location>
        <begin position="6"/>
        <end position="28"/>
    </location>
</feature>
<organism evidence="5 6">
    <name type="scientific">Pelomicrobium methylotrophicum</name>
    <dbReference type="NCBI Taxonomy" id="2602750"/>
    <lineage>
        <taxon>Bacteria</taxon>
        <taxon>Pseudomonadati</taxon>
        <taxon>Pseudomonadota</taxon>
        <taxon>Hydrogenophilia</taxon>
        <taxon>Hydrogenophilia incertae sedis</taxon>
        <taxon>Pelomicrobium</taxon>
    </lineage>
</organism>
<protein>
    <submittedName>
        <fullName evidence="5">Glycine zipper 2TM domain-containing protein</fullName>
    </submittedName>
</protein>
<dbReference type="InterPro" id="IPR051407">
    <property type="entry name" value="Bact_OM_lipoprot/Surf_antigen"/>
</dbReference>
<evidence type="ECO:0000313" key="5">
    <source>
        <dbReference type="EMBL" id="TXF10009.1"/>
    </source>
</evidence>
<evidence type="ECO:0000256" key="1">
    <source>
        <dbReference type="ARBA" id="ARBA00004370"/>
    </source>
</evidence>